<organism evidence="2 3">
    <name type="scientific">Fonsecaea monophora</name>
    <dbReference type="NCBI Taxonomy" id="254056"/>
    <lineage>
        <taxon>Eukaryota</taxon>
        <taxon>Fungi</taxon>
        <taxon>Dikarya</taxon>
        <taxon>Ascomycota</taxon>
        <taxon>Pezizomycotina</taxon>
        <taxon>Eurotiomycetes</taxon>
        <taxon>Chaetothyriomycetidae</taxon>
        <taxon>Chaetothyriales</taxon>
        <taxon>Herpotrichiellaceae</taxon>
        <taxon>Fonsecaea</taxon>
    </lineage>
</organism>
<gene>
    <name evidence="2" type="ORF">AYO21_08002</name>
</gene>
<keyword evidence="3" id="KW-1185">Reference proteome</keyword>
<comment type="caution">
    <text evidence="2">The sequence shown here is derived from an EMBL/GenBank/DDBJ whole genome shotgun (WGS) entry which is preliminary data.</text>
</comment>
<evidence type="ECO:0000313" key="2">
    <source>
        <dbReference type="EMBL" id="OAG37759.1"/>
    </source>
</evidence>
<dbReference type="AlphaFoldDB" id="A0A177F3H0"/>
<feature type="compositionally biased region" description="Basic and acidic residues" evidence="1">
    <location>
        <begin position="84"/>
        <end position="94"/>
    </location>
</feature>
<name>A0A177F3H0_9EURO</name>
<evidence type="ECO:0000256" key="1">
    <source>
        <dbReference type="SAM" id="MobiDB-lite"/>
    </source>
</evidence>
<dbReference type="EMBL" id="LVKK01000066">
    <property type="protein sequence ID" value="OAG37759.1"/>
    <property type="molecule type" value="Genomic_DNA"/>
</dbReference>
<dbReference type="Pfam" id="PF12223">
    <property type="entry name" value="DUF3602"/>
    <property type="match status" value="1"/>
</dbReference>
<accession>A0A177F3H0</accession>
<proteinExistence type="predicted"/>
<reference evidence="2 3" key="1">
    <citation type="submission" date="2016-03" db="EMBL/GenBank/DDBJ databases">
        <title>Draft genome sequence of the Fonsecaea monophora CBS 269.37.</title>
        <authorList>
            <person name="Bombassaro A."/>
            <person name="Vinicius W.A."/>
            <person name="De Hoog S."/>
            <person name="Sun J."/>
            <person name="Souza E.M."/>
            <person name="Raittz R.T."/>
            <person name="Costa F."/>
            <person name="Leao A.C."/>
            <person name="Tadra-Sfeir M.Z."/>
            <person name="Baura V."/>
            <person name="Balsanelli E."/>
            <person name="Pedrosa F.O."/>
            <person name="Moreno L.F."/>
            <person name="Steffens M.B."/>
            <person name="Xi L."/>
            <person name="Bocca A.L."/>
            <person name="Felipe M.S."/>
            <person name="Teixeira M."/>
            <person name="Telles Filho F.Q."/>
            <person name="Azevedo C.M."/>
            <person name="Gomes R."/>
            <person name="Vicente V.A."/>
        </authorList>
    </citation>
    <scope>NUCLEOTIDE SEQUENCE [LARGE SCALE GENOMIC DNA]</scope>
    <source>
        <strain evidence="2 3">CBS 269.37</strain>
    </source>
</reference>
<sequence length="139" mass="14595">MAANPKDRVYVHVGRGGAGNVVDSTATAVRRPSWIADTHLPAAATGHGGFNAGRRFSTGIGGSGNMSVASGAANKYTNTEFEDQEARSNNENMRRLSIASMSQRRESLGSVMGSGGGSSRRASIASMKDYLMKRRASKA</sequence>
<feature type="region of interest" description="Disordered" evidence="1">
    <location>
        <begin position="80"/>
        <end position="139"/>
    </location>
</feature>
<dbReference type="GeneID" id="34603152"/>
<dbReference type="Proteomes" id="UP000077002">
    <property type="component" value="Unassembled WGS sequence"/>
</dbReference>
<dbReference type="OrthoDB" id="3063476at2759"/>
<dbReference type="InterPro" id="IPR022024">
    <property type="entry name" value="DUF3602"/>
</dbReference>
<protein>
    <submittedName>
        <fullName evidence="2">Uncharacterized protein</fullName>
    </submittedName>
</protein>
<dbReference type="RefSeq" id="XP_022509711.1">
    <property type="nucleotide sequence ID" value="XM_022657952.1"/>
</dbReference>
<evidence type="ECO:0000313" key="3">
    <source>
        <dbReference type="Proteomes" id="UP000077002"/>
    </source>
</evidence>